<sequence>MGRRTLVLQNQIRSTTSGIEYDDTLDLAYAESVTNESPLEDAVSGTLIYDLNFLRTAVRDIKGTVSELNWNDQVVDNSGMTTLSGARGSLNNLHTFTGSTGDLDSFPDYDTLGGPAPVFVSQGDSINVAIEKLDAGLATVSGSLAGEITKQRHVRDDGHLAANETLDLSDLITGQAGWTSEGDAIIWISSTDFVENVSVFVNGLLMLPGENIGAGSDVYHIGTPDQLAFNFKIRTNDVIQIWQFPPSV</sequence>
<name>A0A0F9RPI7_9ZZZZ</name>
<proteinExistence type="predicted"/>
<evidence type="ECO:0000313" key="1">
    <source>
        <dbReference type="EMBL" id="KKN19213.1"/>
    </source>
</evidence>
<dbReference type="AlphaFoldDB" id="A0A0F9RPI7"/>
<organism evidence="1">
    <name type="scientific">marine sediment metagenome</name>
    <dbReference type="NCBI Taxonomy" id="412755"/>
    <lineage>
        <taxon>unclassified sequences</taxon>
        <taxon>metagenomes</taxon>
        <taxon>ecological metagenomes</taxon>
    </lineage>
</organism>
<protein>
    <submittedName>
        <fullName evidence="1">Uncharacterized protein</fullName>
    </submittedName>
</protein>
<accession>A0A0F9RPI7</accession>
<comment type="caution">
    <text evidence="1">The sequence shown here is derived from an EMBL/GenBank/DDBJ whole genome shotgun (WGS) entry which is preliminary data.</text>
</comment>
<dbReference type="EMBL" id="LAZR01003356">
    <property type="protein sequence ID" value="KKN19213.1"/>
    <property type="molecule type" value="Genomic_DNA"/>
</dbReference>
<gene>
    <name evidence="1" type="ORF">LCGC14_0948090</name>
</gene>
<reference evidence="1" key="1">
    <citation type="journal article" date="2015" name="Nature">
        <title>Complex archaea that bridge the gap between prokaryotes and eukaryotes.</title>
        <authorList>
            <person name="Spang A."/>
            <person name="Saw J.H."/>
            <person name="Jorgensen S.L."/>
            <person name="Zaremba-Niedzwiedzka K."/>
            <person name="Martijn J."/>
            <person name="Lind A.E."/>
            <person name="van Eijk R."/>
            <person name="Schleper C."/>
            <person name="Guy L."/>
            <person name="Ettema T.J."/>
        </authorList>
    </citation>
    <scope>NUCLEOTIDE SEQUENCE</scope>
</reference>